<evidence type="ECO:0000313" key="2">
    <source>
        <dbReference type="Proteomes" id="UP001060919"/>
    </source>
</evidence>
<protein>
    <submittedName>
        <fullName evidence="1">Uncharacterized protein</fullName>
    </submittedName>
</protein>
<dbReference type="Proteomes" id="UP001060919">
    <property type="component" value="Chromosome"/>
</dbReference>
<name>A0A915YFP1_9BACT</name>
<dbReference type="RefSeq" id="WP_264793277.1">
    <property type="nucleotide sequence ID" value="NZ_AP026867.1"/>
</dbReference>
<gene>
    <name evidence="1" type="ORF">AsAng_0028840</name>
</gene>
<reference evidence="1" key="1">
    <citation type="submission" date="2022-09" db="EMBL/GenBank/DDBJ databases">
        <title>Aureispira anguillicida sp. nov., isolated from Leptocephalus of Japanese eel Anguilla japonica.</title>
        <authorList>
            <person name="Yuasa K."/>
            <person name="Mekata T."/>
            <person name="Ikunari K."/>
        </authorList>
    </citation>
    <scope>NUCLEOTIDE SEQUENCE</scope>
    <source>
        <strain evidence="1">EL160426</strain>
    </source>
</reference>
<dbReference type="EMBL" id="AP026867">
    <property type="protein sequence ID" value="BDS12169.1"/>
    <property type="molecule type" value="Genomic_DNA"/>
</dbReference>
<sequence length="55" mass="6285">MIIQDQQIDLSLFYNVVLKATTSPFIVHTKVQEAIFLVIKVTITEIYTKNSTKPC</sequence>
<dbReference type="KEGG" id="aup:AsAng_0028840"/>
<organism evidence="1 2">
    <name type="scientific">Aureispira anguillae</name>
    <dbReference type="NCBI Taxonomy" id="2864201"/>
    <lineage>
        <taxon>Bacteria</taxon>
        <taxon>Pseudomonadati</taxon>
        <taxon>Bacteroidota</taxon>
        <taxon>Saprospiria</taxon>
        <taxon>Saprospirales</taxon>
        <taxon>Saprospiraceae</taxon>
        <taxon>Aureispira</taxon>
    </lineage>
</organism>
<evidence type="ECO:0000313" key="1">
    <source>
        <dbReference type="EMBL" id="BDS12169.1"/>
    </source>
</evidence>
<keyword evidence="2" id="KW-1185">Reference proteome</keyword>
<dbReference type="AlphaFoldDB" id="A0A915YFP1"/>
<accession>A0A915YFP1</accession>
<proteinExistence type="predicted"/>